<reference evidence="4 5" key="1">
    <citation type="submission" date="2015-07" db="EMBL/GenBank/DDBJ databases">
        <authorList>
            <person name="Kim K.M."/>
        </authorList>
    </citation>
    <scope>NUCLEOTIDE SEQUENCE [LARGE SCALE GENOMIC DNA]</scope>
    <source>
        <strain evidence="4 5">KCTC 12363</strain>
    </source>
</reference>
<dbReference type="PANTHER" id="PTHR30273">
    <property type="entry name" value="PERIPLASMIC SIGNAL SENSOR AND SIGMA FACTOR ACTIVATOR FECR-RELATED"/>
    <property type="match status" value="1"/>
</dbReference>
<dbReference type="PATRIC" id="fig|320787.5.peg.4688"/>
<dbReference type="AlphaFoldDB" id="A0A0H4PKQ6"/>
<evidence type="ECO:0000259" key="3">
    <source>
        <dbReference type="Pfam" id="PF16344"/>
    </source>
</evidence>
<feature type="domain" description="Protein FecR C-terminal" evidence="3">
    <location>
        <begin position="264"/>
        <end position="331"/>
    </location>
</feature>
<keyword evidence="1" id="KW-1133">Transmembrane helix</keyword>
<keyword evidence="5" id="KW-1185">Reference proteome</keyword>
<dbReference type="Proteomes" id="UP000036520">
    <property type="component" value="Chromosome"/>
</dbReference>
<evidence type="ECO:0000313" key="4">
    <source>
        <dbReference type="EMBL" id="AKP53620.1"/>
    </source>
</evidence>
<keyword evidence="1" id="KW-0472">Membrane</keyword>
<dbReference type="STRING" id="320787.CA2015_4274"/>
<organism evidence="4 5">
    <name type="scientific">Cyclobacterium amurskyense</name>
    <dbReference type="NCBI Taxonomy" id="320787"/>
    <lineage>
        <taxon>Bacteria</taxon>
        <taxon>Pseudomonadati</taxon>
        <taxon>Bacteroidota</taxon>
        <taxon>Cytophagia</taxon>
        <taxon>Cytophagales</taxon>
        <taxon>Cyclobacteriaceae</taxon>
        <taxon>Cyclobacterium</taxon>
    </lineage>
</organism>
<evidence type="ECO:0000313" key="5">
    <source>
        <dbReference type="Proteomes" id="UP000036520"/>
    </source>
</evidence>
<proteinExistence type="predicted"/>
<name>A0A0H4PKQ6_9BACT</name>
<dbReference type="Pfam" id="PF04773">
    <property type="entry name" value="FecR"/>
    <property type="match status" value="1"/>
</dbReference>
<dbReference type="EMBL" id="CP012040">
    <property type="protein sequence ID" value="AKP53620.1"/>
    <property type="molecule type" value="Genomic_DNA"/>
</dbReference>
<dbReference type="KEGG" id="camu:CA2015_4274"/>
<protein>
    <submittedName>
        <fullName evidence="4">Anti-FecI sigma factor, FecR</fullName>
    </submittedName>
</protein>
<dbReference type="Pfam" id="PF16344">
    <property type="entry name" value="FecR_C"/>
    <property type="match status" value="1"/>
</dbReference>
<dbReference type="InterPro" id="IPR006860">
    <property type="entry name" value="FecR"/>
</dbReference>
<keyword evidence="1" id="KW-0812">Transmembrane</keyword>
<dbReference type="PIRSF" id="PIRSF018266">
    <property type="entry name" value="FecR"/>
    <property type="match status" value="1"/>
</dbReference>
<dbReference type="Gene3D" id="3.55.50.30">
    <property type="match status" value="1"/>
</dbReference>
<evidence type="ECO:0000259" key="2">
    <source>
        <dbReference type="Pfam" id="PF04773"/>
    </source>
</evidence>
<dbReference type="PANTHER" id="PTHR30273:SF2">
    <property type="entry name" value="PROTEIN FECR"/>
    <property type="match status" value="1"/>
</dbReference>
<feature type="domain" description="FecR protein" evidence="2">
    <location>
        <begin position="128"/>
        <end position="218"/>
    </location>
</feature>
<accession>A0A0H4PKQ6</accession>
<feature type="transmembrane region" description="Helical" evidence="1">
    <location>
        <begin position="86"/>
        <end position="107"/>
    </location>
</feature>
<dbReference type="GO" id="GO:0016989">
    <property type="term" value="F:sigma factor antagonist activity"/>
    <property type="evidence" value="ECO:0007669"/>
    <property type="project" value="TreeGrafter"/>
</dbReference>
<evidence type="ECO:0000256" key="1">
    <source>
        <dbReference type="SAM" id="Phobius"/>
    </source>
</evidence>
<sequence>MSKKKDNIDDLLVKVLTGTASVAESEEVELWAKENEKNSNTLDKLKEIWQEKSPAYTQANSEDKIDNIWDEGIKKNNASKSVSKPFLKYAASILLFFGFLSSIYYFIPVNNDTKEEKLTKYTVRSNPPGQKSKLTLPDGSIVYLNCSSSIKYIVGFEGEERKVELIGEAYFEVASNAEKPFIVESNRLATKALGTIFNINAYPDCELTRISLLEGKVEIQNPSTDINSILLTAGKELQVNTKTNTYTESTFDPHLVVAWKEGALAFKNSDFNTVKLNLERWFGVDIHVKGKKPEDWSVTTVYKGQTLKNILMDLQYSKKFAYEINDDQIIIEF</sequence>
<dbReference type="InterPro" id="IPR032508">
    <property type="entry name" value="FecR_C"/>
</dbReference>
<dbReference type="Gene3D" id="2.60.120.1440">
    <property type="match status" value="1"/>
</dbReference>
<dbReference type="OrthoDB" id="1099916at2"/>
<dbReference type="RefSeq" id="WP_048643707.1">
    <property type="nucleotide sequence ID" value="NZ_CP012040.1"/>
</dbReference>
<dbReference type="InterPro" id="IPR012373">
    <property type="entry name" value="Ferrdict_sens_TM"/>
</dbReference>
<gene>
    <name evidence="4" type="ORF">CA2015_4274</name>
</gene>